<dbReference type="InterPro" id="IPR003439">
    <property type="entry name" value="ABC_transporter-like_ATP-bd"/>
</dbReference>
<feature type="domain" description="ABC transmembrane type-1" evidence="11">
    <location>
        <begin position="16"/>
        <end position="299"/>
    </location>
</feature>
<dbReference type="Pfam" id="PF00664">
    <property type="entry name" value="ABC_membrane"/>
    <property type="match status" value="1"/>
</dbReference>
<dbReference type="GO" id="GO:0016887">
    <property type="term" value="F:ATP hydrolysis activity"/>
    <property type="evidence" value="ECO:0007669"/>
    <property type="project" value="InterPro"/>
</dbReference>
<dbReference type="InterPro" id="IPR011527">
    <property type="entry name" value="ABC1_TM_dom"/>
</dbReference>
<feature type="transmembrane region" description="Helical" evidence="9">
    <location>
        <begin position="156"/>
        <end position="175"/>
    </location>
</feature>
<dbReference type="FunFam" id="1.20.1560.10:FF:000127">
    <property type="entry name" value="ABC transporter ATP-binding protein"/>
    <property type="match status" value="1"/>
</dbReference>
<dbReference type="OrthoDB" id="9762778at2"/>
<dbReference type="SUPFAM" id="SSF90123">
    <property type="entry name" value="ABC transporter transmembrane region"/>
    <property type="match status" value="1"/>
</dbReference>
<dbReference type="PROSITE" id="PS00211">
    <property type="entry name" value="ABC_TRANSPORTER_1"/>
    <property type="match status" value="1"/>
</dbReference>
<dbReference type="PANTHER" id="PTHR24221:SF397">
    <property type="entry name" value="ABC TRANSPORTER, ATP-BINDING TRANSMEMBRANE PROTEIN"/>
    <property type="match status" value="1"/>
</dbReference>
<dbReference type="Gene3D" id="3.40.50.300">
    <property type="entry name" value="P-loop containing nucleotide triphosphate hydrolases"/>
    <property type="match status" value="1"/>
</dbReference>
<dbReference type="PROSITE" id="PS50929">
    <property type="entry name" value="ABC_TM1F"/>
    <property type="match status" value="1"/>
</dbReference>
<feature type="domain" description="ABC transporter" evidence="10">
    <location>
        <begin position="332"/>
        <end position="565"/>
    </location>
</feature>
<reference evidence="12" key="1">
    <citation type="submission" date="2018-04" db="EMBL/GenBank/DDBJ databases">
        <title>Draft Genome Sequences of Chryseobacterium lactis NCTC11390T isolated from milk, Chryseobacterium oncorhynchi 701B-08T from rainbow trout, and Chryseobacterium viscerum 687B-08T from diseased fish.</title>
        <authorList>
            <person name="Jeong J.-J."/>
            <person name="Lee Y.J."/>
            <person name="Pathiraja D."/>
            <person name="Park B."/>
            <person name="Choi I.-G."/>
            <person name="Kim K.D."/>
        </authorList>
    </citation>
    <scope>NUCLEOTIDE SEQUENCE [LARGE SCALE GENOMIC DNA]</scope>
    <source>
        <strain evidence="12">701B-08</strain>
    </source>
</reference>
<dbReference type="GO" id="GO:0034040">
    <property type="term" value="F:ATPase-coupled lipid transmembrane transporter activity"/>
    <property type="evidence" value="ECO:0007669"/>
    <property type="project" value="TreeGrafter"/>
</dbReference>
<evidence type="ECO:0000256" key="1">
    <source>
        <dbReference type="ARBA" id="ARBA00004651"/>
    </source>
</evidence>
<feature type="transmembrane region" description="Helical" evidence="9">
    <location>
        <begin position="272"/>
        <end position="292"/>
    </location>
</feature>
<evidence type="ECO:0000313" key="13">
    <source>
        <dbReference type="Proteomes" id="UP000236182"/>
    </source>
</evidence>
<evidence type="ECO:0000256" key="7">
    <source>
        <dbReference type="ARBA" id="ARBA00022989"/>
    </source>
</evidence>
<keyword evidence="4 9" id="KW-0812">Transmembrane</keyword>
<evidence type="ECO:0000256" key="2">
    <source>
        <dbReference type="ARBA" id="ARBA00022448"/>
    </source>
</evidence>
<feature type="transmembrane region" description="Helical" evidence="9">
    <location>
        <begin position="243"/>
        <end position="266"/>
    </location>
</feature>
<keyword evidence="13" id="KW-1185">Reference proteome</keyword>
<keyword evidence="2" id="KW-0813">Transport</keyword>
<evidence type="ECO:0000256" key="9">
    <source>
        <dbReference type="SAM" id="Phobius"/>
    </source>
</evidence>
<dbReference type="InterPro" id="IPR036640">
    <property type="entry name" value="ABC1_TM_sf"/>
</dbReference>
<evidence type="ECO:0000256" key="8">
    <source>
        <dbReference type="ARBA" id="ARBA00023136"/>
    </source>
</evidence>
<evidence type="ECO:0000256" key="5">
    <source>
        <dbReference type="ARBA" id="ARBA00022741"/>
    </source>
</evidence>
<dbReference type="InterPro" id="IPR003593">
    <property type="entry name" value="AAA+_ATPase"/>
</dbReference>
<keyword evidence="8 9" id="KW-0472">Membrane</keyword>
<dbReference type="GO" id="GO:0005524">
    <property type="term" value="F:ATP binding"/>
    <property type="evidence" value="ECO:0007669"/>
    <property type="project" value="UniProtKB-KW"/>
</dbReference>
<keyword evidence="3" id="KW-1003">Cell membrane</keyword>
<evidence type="ECO:0000256" key="4">
    <source>
        <dbReference type="ARBA" id="ARBA00022692"/>
    </source>
</evidence>
<dbReference type="InterPro" id="IPR017871">
    <property type="entry name" value="ABC_transporter-like_CS"/>
</dbReference>
<dbReference type="AlphaFoldDB" id="A0A316X041"/>
<dbReference type="Gene3D" id="1.20.1560.10">
    <property type="entry name" value="ABC transporter type 1, transmembrane domain"/>
    <property type="match status" value="1"/>
</dbReference>
<dbReference type="InterPro" id="IPR027417">
    <property type="entry name" value="P-loop_NTPase"/>
</dbReference>
<sequence>MARLLEIAGRRKMLLFLSGFLSVIHALLSLVPYILVFYIIRELTRETVDFSLARQYIIYAVIAAVVSMLVFFISGILSHIAAYNILFELRRFIVDKVGKLPMGYLNNRNSGALKKILSDDVERIESFIAHQIPDFVKGVALPVVTIIFLFSQDWRLAAISFVPLIVLGIWIPVMFGGKKSKVLMKNYHQSLEDMNAGIVEYVRAMPVMKIFGQSAETFDKYGNTVKRFNGFVNDWVKSSTPAFAVFMSFISNAMLPVLALGLYLYFQNGVTLATLLLFLILGTGYIKPLFVLSNMGIQISVINRGVEQIDEILYHENLKENHEDHQPKDHSIAFENVSFAYDENNLVLENIDFVIKEKSITALVGPSGAGKSTVGQLLARFWDTSKGNIKIGGINIKDYPQEQLMQMVSFVFQDSFMFQQTMFENIRMGMNKTQEQVEDAAKAAQIHDLIIGLPNGYNTLFGQSGVHLSGGEQQRFQLARAILKNAPILILDEATAFADPENEYKIQQAFSQLIKDKTVLIIAHRLSTITDADKIMIFDKGKLVSEGQHENLLEESKIYMRMWNAHIRAKEFVM</sequence>
<accession>A0A316X041</accession>
<name>A0A316X041_9FLAO</name>
<proteinExistence type="predicted"/>
<dbReference type="GO" id="GO:0005886">
    <property type="term" value="C:plasma membrane"/>
    <property type="evidence" value="ECO:0007669"/>
    <property type="project" value="UniProtKB-SubCell"/>
</dbReference>
<dbReference type="FunFam" id="3.40.50.300:FF:000221">
    <property type="entry name" value="Multidrug ABC transporter ATP-binding protein"/>
    <property type="match status" value="1"/>
</dbReference>
<evidence type="ECO:0000259" key="11">
    <source>
        <dbReference type="PROSITE" id="PS50929"/>
    </source>
</evidence>
<evidence type="ECO:0000313" key="12">
    <source>
        <dbReference type="EMBL" id="PWN66729.1"/>
    </source>
</evidence>
<dbReference type="GO" id="GO:0140359">
    <property type="term" value="F:ABC-type transporter activity"/>
    <property type="evidence" value="ECO:0007669"/>
    <property type="project" value="InterPro"/>
</dbReference>
<keyword evidence="5" id="KW-0547">Nucleotide-binding</keyword>
<dbReference type="EMBL" id="PPEI02000002">
    <property type="protein sequence ID" value="PWN66729.1"/>
    <property type="molecule type" value="Genomic_DNA"/>
</dbReference>
<evidence type="ECO:0000256" key="3">
    <source>
        <dbReference type="ARBA" id="ARBA00022475"/>
    </source>
</evidence>
<organism evidence="12 13">
    <name type="scientific">Chryseobacterium oncorhynchi</name>
    <dbReference type="NCBI Taxonomy" id="741074"/>
    <lineage>
        <taxon>Bacteria</taxon>
        <taxon>Pseudomonadati</taxon>
        <taxon>Bacteroidota</taxon>
        <taxon>Flavobacteriia</taxon>
        <taxon>Flavobacteriales</taxon>
        <taxon>Weeksellaceae</taxon>
        <taxon>Chryseobacterium group</taxon>
        <taxon>Chryseobacterium</taxon>
    </lineage>
</organism>
<dbReference type="InterPro" id="IPR039421">
    <property type="entry name" value="Type_1_exporter"/>
</dbReference>
<protein>
    <submittedName>
        <fullName evidence="12">ABC transporter</fullName>
    </submittedName>
</protein>
<evidence type="ECO:0000259" key="10">
    <source>
        <dbReference type="PROSITE" id="PS50893"/>
    </source>
</evidence>
<dbReference type="PANTHER" id="PTHR24221">
    <property type="entry name" value="ATP-BINDING CASSETTE SUB-FAMILY B"/>
    <property type="match status" value="1"/>
</dbReference>
<dbReference type="RefSeq" id="WP_109620611.1">
    <property type="nucleotide sequence ID" value="NZ_PPEI02000002.1"/>
</dbReference>
<feature type="transmembrane region" description="Helical" evidence="9">
    <location>
        <begin position="56"/>
        <end position="86"/>
    </location>
</feature>
<dbReference type="PROSITE" id="PS50893">
    <property type="entry name" value="ABC_TRANSPORTER_2"/>
    <property type="match status" value="1"/>
</dbReference>
<comment type="caution">
    <text evidence="12">The sequence shown here is derived from an EMBL/GenBank/DDBJ whole genome shotgun (WGS) entry which is preliminary data.</text>
</comment>
<dbReference type="Pfam" id="PF00005">
    <property type="entry name" value="ABC_tran"/>
    <property type="match status" value="1"/>
</dbReference>
<evidence type="ECO:0000256" key="6">
    <source>
        <dbReference type="ARBA" id="ARBA00022840"/>
    </source>
</evidence>
<keyword evidence="7 9" id="KW-1133">Transmembrane helix</keyword>
<keyword evidence="6" id="KW-0067">ATP-binding</keyword>
<comment type="subcellular location">
    <subcellularLocation>
        <location evidence="1">Cell membrane</location>
        <topology evidence="1">Multi-pass membrane protein</topology>
    </subcellularLocation>
</comment>
<feature type="transmembrane region" description="Helical" evidence="9">
    <location>
        <begin position="12"/>
        <end position="36"/>
    </location>
</feature>
<gene>
    <name evidence="12" type="ORF">C1638_007385</name>
</gene>
<dbReference type="SUPFAM" id="SSF52540">
    <property type="entry name" value="P-loop containing nucleoside triphosphate hydrolases"/>
    <property type="match status" value="1"/>
</dbReference>
<dbReference type="Proteomes" id="UP000236182">
    <property type="component" value="Unassembled WGS sequence"/>
</dbReference>
<dbReference type="SMART" id="SM00382">
    <property type="entry name" value="AAA"/>
    <property type="match status" value="1"/>
</dbReference>